<dbReference type="EMBL" id="CAFBPW010000019">
    <property type="protein sequence ID" value="CAB5027113.1"/>
    <property type="molecule type" value="Genomic_DNA"/>
</dbReference>
<protein>
    <submittedName>
        <fullName evidence="1">Unannotated protein</fullName>
    </submittedName>
</protein>
<proteinExistence type="predicted"/>
<dbReference type="AlphaFoldDB" id="A0A6J7RE25"/>
<organism evidence="1">
    <name type="scientific">freshwater metagenome</name>
    <dbReference type="NCBI Taxonomy" id="449393"/>
    <lineage>
        <taxon>unclassified sequences</taxon>
        <taxon>metagenomes</taxon>
        <taxon>ecological metagenomes</taxon>
    </lineage>
</organism>
<evidence type="ECO:0000313" key="1">
    <source>
        <dbReference type="EMBL" id="CAB5027113.1"/>
    </source>
</evidence>
<sequence>MIEHLVPLYQVSYATGQQNPVALGKQSNLDGWGYFVVVFVDQIAHHRGVTFWVAEFVTATVRYDTGTVVPEC</sequence>
<reference evidence="1" key="1">
    <citation type="submission" date="2020-05" db="EMBL/GenBank/DDBJ databases">
        <authorList>
            <person name="Chiriac C."/>
            <person name="Salcher M."/>
            <person name="Ghai R."/>
            <person name="Kavagutti S V."/>
        </authorList>
    </citation>
    <scope>NUCLEOTIDE SEQUENCE</scope>
</reference>
<accession>A0A6J7RE25</accession>
<gene>
    <name evidence="1" type="ORF">UFOPK4173_00296</name>
</gene>
<name>A0A6J7RE25_9ZZZZ</name>